<dbReference type="InterPro" id="IPR007110">
    <property type="entry name" value="Ig-like_dom"/>
</dbReference>
<keyword evidence="12" id="KW-1015">Disulfide bond</keyword>
<comment type="subcellular location">
    <subcellularLocation>
        <location evidence="2">Cell junction</location>
        <location evidence="2">Tight junction</location>
    </subcellularLocation>
    <subcellularLocation>
        <location evidence="1">Cell membrane</location>
        <topology evidence="1">Single-pass type I membrane protein</topology>
    </subcellularLocation>
</comment>
<dbReference type="GO" id="GO:0007155">
    <property type="term" value="P:cell adhesion"/>
    <property type="evidence" value="ECO:0007669"/>
    <property type="project" value="InterPro"/>
</dbReference>
<dbReference type="PROSITE" id="PS50835">
    <property type="entry name" value="IG_LIKE"/>
    <property type="match status" value="1"/>
</dbReference>
<keyword evidence="7" id="KW-0732">Signal</keyword>
<keyword evidence="13" id="KW-0325">Glycoprotein</keyword>
<proteinExistence type="predicted"/>
<evidence type="ECO:0000256" key="5">
    <source>
        <dbReference type="ARBA" id="ARBA00022553"/>
    </source>
</evidence>
<dbReference type="GO" id="GO:0090559">
    <property type="term" value="P:regulation of membrane permeability"/>
    <property type="evidence" value="ECO:0007669"/>
    <property type="project" value="TreeGrafter"/>
</dbReference>
<dbReference type="SUPFAM" id="SSF48726">
    <property type="entry name" value="Immunoglobulin"/>
    <property type="match status" value="1"/>
</dbReference>
<dbReference type="InterPro" id="IPR013106">
    <property type="entry name" value="Ig_V-set"/>
</dbReference>
<keyword evidence="3" id="KW-0796">Tight junction</keyword>
<keyword evidence="9" id="KW-0965">Cell junction</keyword>
<evidence type="ECO:0000256" key="13">
    <source>
        <dbReference type="ARBA" id="ARBA00023180"/>
    </source>
</evidence>
<evidence type="ECO:0000256" key="7">
    <source>
        <dbReference type="ARBA" id="ARBA00022729"/>
    </source>
</evidence>
<dbReference type="GO" id="GO:0005923">
    <property type="term" value="C:bicellular tight junction"/>
    <property type="evidence" value="ECO:0007669"/>
    <property type="project" value="UniProtKB-SubCell"/>
</dbReference>
<dbReference type="InterPro" id="IPR013783">
    <property type="entry name" value="Ig-like_fold"/>
</dbReference>
<feature type="non-terminal residue" evidence="16">
    <location>
        <position position="158"/>
    </location>
</feature>
<evidence type="ECO:0000256" key="9">
    <source>
        <dbReference type="ARBA" id="ARBA00022949"/>
    </source>
</evidence>
<evidence type="ECO:0000256" key="6">
    <source>
        <dbReference type="ARBA" id="ARBA00022692"/>
    </source>
</evidence>
<dbReference type="PANTHER" id="PTHR45113">
    <property type="entry name" value="JUNCTIONAL ADHESION MOLECULE A"/>
    <property type="match status" value="1"/>
</dbReference>
<dbReference type="GO" id="GO:0090557">
    <property type="term" value="P:establishment of endothelial intestinal barrier"/>
    <property type="evidence" value="ECO:0007669"/>
    <property type="project" value="TreeGrafter"/>
</dbReference>
<keyword evidence="8" id="KW-0677">Repeat</keyword>
<dbReference type="GO" id="GO:0005886">
    <property type="term" value="C:plasma membrane"/>
    <property type="evidence" value="ECO:0007669"/>
    <property type="project" value="UniProtKB-SubCell"/>
</dbReference>
<keyword evidence="5" id="KW-0597">Phosphoprotein</keyword>
<reference evidence="16" key="1">
    <citation type="submission" date="2020-02" db="EMBL/GenBank/DDBJ databases">
        <title>Bird 10,000 Genomes (B10K) Project - Family phase.</title>
        <authorList>
            <person name="Zhang G."/>
        </authorList>
    </citation>
    <scope>NUCLEOTIDE SEQUENCE</scope>
    <source>
        <strain evidence="16">B10K-DU-002-37</strain>
        <tissue evidence="16">Muscle</tissue>
    </source>
</reference>
<sequence length="158" mass="17017">AVDIPCAAFRSSAANPRIEWKFQRGNSLLLFYYDKQLTESYRSRVQFSPTSIRLSAVSRADSGRYICEVVGEGGDIARSEVTLIVQGKRCPWALPLCPLGTAPLPPGHGPCPSAHWALSPCPHGTASVPLHPGHFPPAPWHGPCPSAPWALPPCPMAQ</sequence>
<evidence type="ECO:0000313" key="16">
    <source>
        <dbReference type="EMBL" id="NXX49747.1"/>
    </source>
</evidence>
<dbReference type="SMART" id="SM00406">
    <property type="entry name" value="IGv"/>
    <property type="match status" value="1"/>
</dbReference>
<evidence type="ECO:0000256" key="14">
    <source>
        <dbReference type="ARBA" id="ARBA00023319"/>
    </source>
</evidence>
<keyword evidence="4" id="KW-1003">Cell membrane</keyword>
<keyword evidence="17" id="KW-1185">Reference proteome</keyword>
<evidence type="ECO:0000256" key="12">
    <source>
        <dbReference type="ARBA" id="ARBA00023157"/>
    </source>
</evidence>
<dbReference type="EMBL" id="WAAF01018186">
    <property type="protein sequence ID" value="NXX49747.1"/>
    <property type="molecule type" value="Genomic_DNA"/>
</dbReference>
<organism evidence="16 17">
    <name type="scientific">Tricholaema leucomelas</name>
    <name type="common">pied barbet</name>
    <dbReference type="NCBI Taxonomy" id="240729"/>
    <lineage>
        <taxon>Eukaryota</taxon>
        <taxon>Metazoa</taxon>
        <taxon>Chordata</taxon>
        <taxon>Craniata</taxon>
        <taxon>Vertebrata</taxon>
        <taxon>Euteleostomi</taxon>
        <taxon>Archelosauria</taxon>
        <taxon>Archosauria</taxon>
        <taxon>Dinosauria</taxon>
        <taxon>Saurischia</taxon>
        <taxon>Theropoda</taxon>
        <taxon>Coelurosauria</taxon>
        <taxon>Aves</taxon>
        <taxon>Neognathae</taxon>
        <taxon>Neoaves</taxon>
        <taxon>Telluraves</taxon>
        <taxon>Coraciimorphae</taxon>
        <taxon>Piciformes</taxon>
        <taxon>Lybiidae</taxon>
        <taxon>Tricholaema lacrymosa</taxon>
    </lineage>
</organism>
<dbReference type="Proteomes" id="UP000627253">
    <property type="component" value="Unassembled WGS sequence"/>
</dbReference>
<accession>A0A852JDA1</accession>
<dbReference type="PANTHER" id="PTHR45113:SF1">
    <property type="entry name" value="JUNCTIONAL ADHESION MOLECULE A"/>
    <property type="match status" value="1"/>
</dbReference>
<name>A0A852JDA1_9PICI</name>
<dbReference type="Pfam" id="PF07686">
    <property type="entry name" value="V-set"/>
    <property type="match status" value="1"/>
</dbReference>
<gene>
    <name evidence="16" type="primary">F11r_1</name>
    <name evidence="16" type="ORF">TRILEU_R15138</name>
</gene>
<evidence type="ECO:0000256" key="10">
    <source>
        <dbReference type="ARBA" id="ARBA00022989"/>
    </source>
</evidence>
<evidence type="ECO:0000313" key="17">
    <source>
        <dbReference type="Proteomes" id="UP000627253"/>
    </source>
</evidence>
<dbReference type="Gene3D" id="2.60.40.10">
    <property type="entry name" value="Immunoglobulins"/>
    <property type="match status" value="1"/>
</dbReference>
<dbReference type="InterPro" id="IPR036179">
    <property type="entry name" value="Ig-like_dom_sf"/>
</dbReference>
<keyword evidence="11" id="KW-0472">Membrane</keyword>
<evidence type="ECO:0000256" key="4">
    <source>
        <dbReference type="ARBA" id="ARBA00022475"/>
    </source>
</evidence>
<dbReference type="AlphaFoldDB" id="A0A852JDA1"/>
<dbReference type="OrthoDB" id="10031887at2759"/>
<evidence type="ECO:0000259" key="15">
    <source>
        <dbReference type="PROSITE" id="PS50835"/>
    </source>
</evidence>
<evidence type="ECO:0000256" key="8">
    <source>
        <dbReference type="ARBA" id="ARBA00022737"/>
    </source>
</evidence>
<evidence type="ECO:0000256" key="11">
    <source>
        <dbReference type="ARBA" id="ARBA00023136"/>
    </source>
</evidence>
<evidence type="ECO:0000256" key="3">
    <source>
        <dbReference type="ARBA" id="ARBA00022427"/>
    </source>
</evidence>
<feature type="non-terminal residue" evidence="16">
    <location>
        <position position="1"/>
    </location>
</feature>
<protein>
    <submittedName>
        <fullName evidence="16">JAM1 protein</fullName>
    </submittedName>
</protein>
<dbReference type="GO" id="GO:0050892">
    <property type="term" value="P:intestinal absorption"/>
    <property type="evidence" value="ECO:0007669"/>
    <property type="project" value="TreeGrafter"/>
</dbReference>
<keyword evidence="14" id="KW-0393">Immunoglobulin domain</keyword>
<feature type="domain" description="Ig-like" evidence="15">
    <location>
        <begin position="1"/>
        <end position="82"/>
    </location>
</feature>
<keyword evidence="10" id="KW-1133">Transmembrane helix</keyword>
<keyword evidence="6" id="KW-0812">Transmembrane</keyword>
<evidence type="ECO:0000256" key="1">
    <source>
        <dbReference type="ARBA" id="ARBA00004251"/>
    </source>
</evidence>
<dbReference type="InterPro" id="IPR042456">
    <property type="entry name" value="F11R"/>
</dbReference>
<comment type="caution">
    <text evidence="16">The sequence shown here is derived from an EMBL/GenBank/DDBJ whole genome shotgun (WGS) entry which is preliminary data.</text>
</comment>
<evidence type="ECO:0000256" key="2">
    <source>
        <dbReference type="ARBA" id="ARBA00004435"/>
    </source>
</evidence>